<evidence type="ECO:0000256" key="4">
    <source>
        <dbReference type="ARBA" id="ARBA00022989"/>
    </source>
</evidence>
<comment type="subcellular location">
    <subcellularLocation>
        <location evidence="1">Membrane</location>
        <topology evidence="1">Multi-pass membrane protein</topology>
    </subcellularLocation>
</comment>
<protein>
    <recommendedName>
        <fullName evidence="6">Lipid desaturase domain-containing protein</fullName>
    </recommendedName>
</protein>
<evidence type="ECO:0000256" key="1">
    <source>
        <dbReference type="ARBA" id="ARBA00004141"/>
    </source>
</evidence>
<evidence type="ECO:0000256" key="5">
    <source>
        <dbReference type="ARBA" id="ARBA00023136"/>
    </source>
</evidence>
<sequence>MSSPSALYNGNMDDLRSTWSQRAWTLAVSAGILASLTTSAFLAASSGSFTSLAGAACAAFAAYSFADLATGFYHWAIDNYGDAATPLLGAQIKAFQGHHRHPYTIVRRELCNNLHVAARAVAVVLPAADAALYAARVPAAAHVFVDVLAACLVLSQQFHVWAHEKPRRLPRPVAALQAAGVFLSREHHAEHHRPPYDTNYCIISGMWNGVLDGFKVFRGLEKVIYLCTGIRPRSWDTPDAKWREHGIDDAGN</sequence>
<keyword evidence="8" id="KW-1185">Reference proteome</keyword>
<dbReference type="AlphaFoldDB" id="A0A5J9T7V9"/>
<dbReference type="UniPathway" id="UPA00199"/>
<name>A0A5J9T7V9_9POAL</name>
<keyword evidence="5" id="KW-0472">Membrane</keyword>
<dbReference type="Proteomes" id="UP000324897">
    <property type="component" value="Unassembled WGS sequence"/>
</dbReference>
<dbReference type="EMBL" id="RWGY01000045">
    <property type="protein sequence ID" value="TVU07364.1"/>
    <property type="molecule type" value="Genomic_DNA"/>
</dbReference>
<dbReference type="OrthoDB" id="5103at2759"/>
<dbReference type="InterPro" id="IPR019547">
    <property type="entry name" value="Lipid_desat"/>
</dbReference>
<evidence type="ECO:0000259" key="6">
    <source>
        <dbReference type="Pfam" id="PF10520"/>
    </source>
</evidence>
<dbReference type="PANTHER" id="PTHR48231">
    <property type="entry name" value="TMEM189_B_DMAIN DOMAIN-CONTAINING PROTEIN"/>
    <property type="match status" value="1"/>
</dbReference>
<accession>A0A5J9T7V9</accession>
<dbReference type="Gramene" id="TVU07364">
    <property type="protein sequence ID" value="TVU07364"/>
    <property type="gene ID" value="EJB05_47416"/>
</dbReference>
<evidence type="ECO:0000256" key="3">
    <source>
        <dbReference type="ARBA" id="ARBA00022692"/>
    </source>
</evidence>
<reference evidence="7 8" key="1">
    <citation type="journal article" date="2019" name="Sci. Rep.">
        <title>A high-quality genome of Eragrostis curvula grass provides insights into Poaceae evolution and supports new strategies to enhance forage quality.</title>
        <authorList>
            <person name="Carballo J."/>
            <person name="Santos B.A.C.M."/>
            <person name="Zappacosta D."/>
            <person name="Garbus I."/>
            <person name="Selva J.P."/>
            <person name="Gallo C.A."/>
            <person name="Diaz A."/>
            <person name="Albertini E."/>
            <person name="Caccamo M."/>
            <person name="Echenique V."/>
        </authorList>
    </citation>
    <scope>NUCLEOTIDE SEQUENCE [LARGE SCALE GENOMIC DNA]</scope>
    <source>
        <strain evidence="8">cv. Victoria</strain>
        <tissue evidence="7">Leaf</tissue>
    </source>
</reference>
<evidence type="ECO:0000313" key="8">
    <source>
        <dbReference type="Proteomes" id="UP000324897"/>
    </source>
</evidence>
<dbReference type="Pfam" id="PF10520">
    <property type="entry name" value="Lipid_desat"/>
    <property type="match status" value="1"/>
</dbReference>
<comment type="caution">
    <text evidence="7">The sequence shown here is derived from an EMBL/GenBank/DDBJ whole genome shotgun (WGS) entry which is preliminary data.</text>
</comment>
<dbReference type="PANTHER" id="PTHR48231:SF1">
    <property type="entry name" value="OS08G0187900 PROTEIN"/>
    <property type="match status" value="1"/>
</dbReference>
<gene>
    <name evidence="7" type="ORF">EJB05_47416</name>
</gene>
<evidence type="ECO:0000313" key="7">
    <source>
        <dbReference type="EMBL" id="TVU07364.1"/>
    </source>
</evidence>
<keyword evidence="3" id="KW-0812">Transmembrane</keyword>
<feature type="domain" description="Lipid desaturase" evidence="6">
    <location>
        <begin position="63"/>
        <end position="235"/>
    </location>
</feature>
<feature type="non-terminal residue" evidence="7">
    <location>
        <position position="1"/>
    </location>
</feature>
<proteinExistence type="inferred from homology"/>
<dbReference type="GO" id="GO:0006631">
    <property type="term" value="P:fatty acid metabolic process"/>
    <property type="evidence" value="ECO:0007669"/>
    <property type="project" value="UniProtKB-UniPathway"/>
</dbReference>
<evidence type="ECO:0000256" key="2">
    <source>
        <dbReference type="ARBA" id="ARBA00007620"/>
    </source>
</evidence>
<organism evidence="7 8">
    <name type="scientific">Eragrostis curvula</name>
    <name type="common">weeping love grass</name>
    <dbReference type="NCBI Taxonomy" id="38414"/>
    <lineage>
        <taxon>Eukaryota</taxon>
        <taxon>Viridiplantae</taxon>
        <taxon>Streptophyta</taxon>
        <taxon>Embryophyta</taxon>
        <taxon>Tracheophyta</taxon>
        <taxon>Spermatophyta</taxon>
        <taxon>Magnoliopsida</taxon>
        <taxon>Liliopsida</taxon>
        <taxon>Poales</taxon>
        <taxon>Poaceae</taxon>
        <taxon>PACMAD clade</taxon>
        <taxon>Chloridoideae</taxon>
        <taxon>Eragrostideae</taxon>
        <taxon>Eragrostidinae</taxon>
        <taxon>Eragrostis</taxon>
    </lineage>
</organism>
<dbReference type="GO" id="GO:0016020">
    <property type="term" value="C:membrane"/>
    <property type="evidence" value="ECO:0007669"/>
    <property type="project" value="UniProtKB-SubCell"/>
</dbReference>
<comment type="similarity">
    <text evidence="2">Belongs to the fatty acid desaturase CarF family.</text>
</comment>
<keyword evidence="4" id="KW-1133">Transmembrane helix</keyword>